<dbReference type="InterPro" id="IPR011006">
    <property type="entry name" value="CheY-like_superfamily"/>
</dbReference>
<dbReference type="Proteomes" id="UP000481643">
    <property type="component" value="Unassembled WGS sequence"/>
</dbReference>
<protein>
    <submittedName>
        <fullName evidence="3">Response regulator</fullName>
    </submittedName>
</protein>
<feature type="domain" description="Response regulatory" evidence="2">
    <location>
        <begin position="14"/>
        <end position="143"/>
    </location>
</feature>
<proteinExistence type="predicted"/>
<accession>A0A6L3YBX6</accession>
<reference evidence="3 4" key="1">
    <citation type="submission" date="2019-09" db="EMBL/GenBank/DDBJ databases">
        <title>Taxonomic organization of the family Brucellaceae based on a phylogenomic approach.</title>
        <authorList>
            <person name="Leclercq S."/>
            <person name="Cloeckaert A."/>
            <person name="Zygmunt M.S."/>
        </authorList>
    </citation>
    <scope>NUCLEOTIDE SEQUENCE [LARGE SCALE GENOMIC DNA]</scope>
    <source>
        <strain evidence="3 4">WS1830</strain>
    </source>
</reference>
<comment type="caution">
    <text evidence="3">The sequence shown here is derived from an EMBL/GenBank/DDBJ whole genome shotgun (WGS) entry which is preliminary data.</text>
</comment>
<dbReference type="PROSITE" id="PS50110">
    <property type="entry name" value="RESPONSE_REGULATORY"/>
    <property type="match status" value="1"/>
</dbReference>
<dbReference type="CDD" id="cd00156">
    <property type="entry name" value="REC"/>
    <property type="match status" value="1"/>
</dbReference>
<evidence type="ECO:0000313" key="4">
    <source>
        <dbReference type="Proteomes" id="UP000481643"/>
    </source>
</evidence>
<feature type="modified residue" description="4-aspartylphosphate" evidence="1">
    <location>
        <position position="70"/>
    </location>
</feature>
<gene>
    <name evidence="3" type="ORF">F9L08_19970</name>
</gene>
<name>A0A6L3YBX6_9HYPH</name>
<dbReference type="Gene3D" id="3.40.50.2300">
    <property type="match status" value="1"/>
</dbReference>
<dbReference type="RefSeq" id="WP_151652616.1">
    <property type="nucleotide sequence ID" value="NZ_WBVX01000024.1"/>
</dbReference>
<evidence type="ECO:0000313" key="3">
    <source>
        <dbReference type="EMBL" id="KAB2681178.1"/>
    </source>
</evidence>
<dbReference type="AlphaFoldDB" id="A0A6L3YBX6"/>
<keyword evidence="1" id="KW-0597">Phosphoprotein</keyword>
<dbReference type="GO" id="GO:0000160">
    <property type="term" value="P:phosphorelay signal transduction system"/>
    <property type="evidence" value="ECO:0007669"/>
    <property type="project" value="InterPro"/>
</dbReference>
<dbReference type="SMART" id="SM00448">
    <property type="entry name" value="REC"/>
    <property type="match status" value="1"/>
</dbReference>
<dbReference type="EMBL" id="WBVX01000024">
    <property type="protein sequence ID" value="KAB2681178.1"/>
    <property type="molecule type" value="Genomic_DNA"/>
</dbReference>
<sequence length="232" mass="26153">MIPSPQSDNRTVSKILIIEDDDFYFESLQRHFKRLGAHVFHAMSLQAANVALDEIENDARQPFFDLIVVDLGLPDFGSKKEDDATRLMILDRIISRSSSSVHLVITGRYSNREAEQCRLIGAKGYLGKSRLNGPTLASLLDQMASTDFIIHSGNEVANTVTIGNPVLSLSEEECLQWVEQRPAFMKRKDCFNLMARHFGFKSPDIAEQKYKRARSKVISANQRQSCASDKTK</sequence>
<organism evidence="3 4">
    <name type="scientific">Brucella tritici</name>
    <dbReference type="NCBI Taxonomy" id="94626"/>
    <lineage>
        <taxon>Bacteria</taxon>
        <taxon>Pseudomonadati</taxon>
        <taxon>Pseudomonadota</taxon>
        <taxon>Alphaproteobacteria</taxon>
        <taxon>Hyphomicrobiales</taxon>
        <taxon>Brucellaceae</taxon>
        <taxon>Brucella/Ochrobactrum group</taxon>
        <taxon>Brucella</taxon>
    </lineage>
</organism>
<evidence type="ECO:0000256" key="1">
    <source>
        <dbReference type="PROSITE-ProRule" id="PRU00169"/>
    </source>
</evidence>
<dbReference type="InterPro" id="IPR001789">
    <property type="entry name" value="Sig_transdc_resp-reg_receiver"/>
</dbReference>
<dbReference type="SUPFAM" id="SSF52172">
    <property type="entry name" value="CheY-like"/>
    <property type="match status" value="1"/>
</dbReference>
<evidence type="ECO:0000259" key="2">
    <source>
        <dbReference type="PROSITE" id="PS50110"/>
    </source>
</evidence>